<dbReference type="InterPro" id="IPR003661">
    <property type="entry name" value="HisK_dim/P_dom"/>
</dbReference>
<dbReference type="OrthoDB" id="9784397at2"/>
<keyword evidence="4 11" id="KW-0808">Transferase</keyword>
<keyword evidence="8" id="KW-0902">Two-component regulatory system</keyword>
<evidence type="ECO:0000256" key="1">
    <source>
        <dbReference type="ARBA" id="ARBA00000085"/>
    </source>
</evidence>
<dbReference type="SUPFAM" id="SSF47384">
    <property type="entry name" value="Homodimeric domain of signal transducing histidine kinase"/>
    <property type="match status" value="1"/>
</dbReference>
<evidence type="ECO:0000256" key="9">
    <source>
        <dbReference type="SAM" id="Coils"/>
    </source>
</evidence>
<dbReference type="EMBL" id="CP036263">
    <property type="protein sequence ID" value="QDT00329.1"/>
    <property type="molecule type" value="Genomic_DNA"/>
</dbReference>
<reference evidence="11 12" key="1">
    <citation type="submission" date="2019-02" db="EMBL/GenBank/DDBJ databases">
        <title>Deep-cultivation of Planctomycetes and their phenomic and genomic characterization uncovers novel biology.</title>
        <authorList>
            <person name="Wiegand S."/>
            <person name="Jogler M."/>
            <person name="Boedeker C."/>
            <person name="Pinto D."/>
            <person name="Vollmers J."/>
            <person name="Rivas-Marin E."/>
            <person name="Kohn T."/>
            <person name="Peeters S.H."/>
            <person name="Heuer A."/>
            <person name="Rast P."/>
            <person name="Oberbeckmann S."/>
            <person name="Bunk B."/>
            <person name="Jeske O."/>
            <person name="Meyerdierks A."/>
            <person name="Storesund J.E."/>
            <person name="Kallscheuer N."/>
            <person name="Luecker S."/>
            <person name="Lage O.M."/>
            <person name="Pohl T."/>
            <person name="Merkel B.J."/>
            <person name="Hornburger P."/>
            <person name="Mueller R.-W."/>
            <person name="Bruemmer F."/>
            <person name="Labrenz M."/>
            <person name="Spormann A.M."/>
            <person name="Op den Camp H."/>
            <person name="Overmann J."/>
            <person name="Amann R."/>
            <person name="Jetten M.S.M."/>
            <person name="Mascher T."/>
            <person name="Medema M.H."/>
            <person name="Devos D.P."/>
            <person name="Kaster A.-K."/>
            <person name="Ovreas L."/>
            <person name="Rohde M."/>
            <person name="Galperin M.Y."/>
            <person name="Jogler C."/>
        </authorList>
    </citation>
    <scope>NUCLEOTIDE SEQUENCE [LARGE SCALE GENOMIC DNA]</scope>
    <source>
        <strain evidence="11 12">HG15A2</strain>
    </source>
</reference>
<dbReference type="SMART" id="SM00388">
    <property type="entry name" value="HisKA"/>
    <property type="match status" value="1"/>
</dbReference>
<dbReference type="InterPro" id="IPR036097">
    <property type="entry name" value="HisK_dim/P_sf"/>
</dbReference>
<protein>
    <recommendedName>
        <fullName evidence="2">histidine kinase</fullName>
        <ecNumber evidence="2">2.7.13.3</ecNumber>
    </recommendedName>
</protein>
<feature type="domain" description="Histidine kinase" evidence="10">
    <location>
        <begin position="39"/>
        <end position="253"/>
    </location>
</feature>
<keyword evidence="12" id="KW-1185">Reference proteome</keyword>
<organism evidence="11 12">
    <name type="scientific">Adhaeretor mobilis</name>
    <dbReference type="NCBI Taxonomy" id="1930276"/>
    <lineage>
        <taxon>Bacteria</taxon>
        <taxon>Pseudomonadati</taxon>
        <taxon>Planctomycetota</taxon>
        <taxon>Planctomycetia</taxon>
        <taxon>Pirellulales</taxon>
        <taxon>Lacipirellulaceae</taxon>
        <taxon>Adhaeretor</taxon>
    </lineage>
</organism>
<evidence type="ECO:0000256" key="8">
    <source>
        <dbReference type="ARBA" id="ARBA00023012"/>
    </source>
</evidence>
<dbReference type="Gene3D" id="1.10.287.130">
    <property type="match status" value="1"/>
</dbReference>
<dbReference type="CDD" id="cd00075">
    <property type="entry name" value="HATPase"/>
    <property type="match status" value="1"/>
</dbReference>
<dbReference type="PANTHER" id="PTHR43065">
    <property type="entry name" value="SENSOR HISTIDINE KINASE"/>
    <property type="match status" value="1"/>
</dbReference>
<keyword evidence="9" id="KW-0175">Coiled coil</keyword>
<comment type="catalytic activity">
    <reaction evidence="1">
        <text>ATP + protein L-histidine = ADP + protein N-phospho-L-histidine.</text>
        <dbReference type="EC" id="2.7.13.3"/>
    </reaction>
</comment>
<evidence type="ECO:0000313" key="11">
    <source>
        <dbReference type="EMBL" id="QDT00329.1"/>
    </source>
</evidence>
<dbReference type="GO" id="GO:0005524">
    <property type="term" value="F:ATP binding"/>
    <property type="evidence" value="ECO:0007669"/>
    <property type="project" value="UniProtKB-KW"/>
</dbReference>
<evidence type="ECO:0000256" key="7">
    <source>
        <dbReference type="ARBA" id="ARBA00022840"/>
    </source>
</evidence>
<feature type="coiled-coil region" evidence="9">
    <location>
        <begin position="3"/>
        <end position="30"/>
    </location>
</feature>
<evidence type="ECO:0000256" key="4">
    <source>
        <dbReference type="ARBA" id="ARBA00022679"/>
    </source>
</evidence>
<dbReference type="PRINTS" id="PR00344">
    <property type="entry name" value="BCTRLSENSOR"/>
</dbReference>
<evidence type="ECO:0000256" key="2">
    <source>
        <dbReference type="ARBA" id="ARBA00012438"/>
    </source>
</evidence>
<dbReference type="Gene3D" id="3.30.565.10">
    <property type="entry name" value="Histidine kinase-like ATPase, C-terminal domain"/>
    <property type="match status" value="1"/>
</dbReference>
<keyword evidence="3" id="KW-0597">Phosphoprotein</keyword>
<gene>
    <name evidence="11" type="primary">tmoS_1</name>
    <name evidence="11" type="ORF">HG15A2_36650</name>
</gene>
<dbReference type="InterPro" id="IPR003594">
    <property type="entry name" value="HATPase_dom"/>
</dbReference>
<proteinExistence type="predicted"/>
<keyword evidence="7" id="KW-0067">ATP-binding</keyword>
<dbReference type="InterPro" id="IPR036890">
    <property type="entry name" value="HATPase_C_sf"/>
</dbReference>
<dbReference type="KEGG" id="amob:HG15A2_36650"/>
<dbReference type="PANTHER" id="PTHR43065:SF10">
    <property type="entry name" value="PEROXIDE STRESS-ACTIVATED HISTIDINE KINASE MAK3"/>
    <property type="match status" value="1"/>
</dbReference>
<dbReference type="InterPro" id="IPR005467">
    <property type="entry name" value="His_kinase_dom"/>
</dbReference>
<accession>A0A517MZL8</accession>
<dbReference type="Pfam" id="PF00512">
    <property type="entry name" value="HisKA"/>
    <property type="match status" value="1"/>
</dbReference>
<evidence type="ECO:0000256" key="5">
    <source>
        <dbReference type="ARBA" id="ARBA00022741"/>
    </source>
</evidence>
<dbReference type="InterPro" id="IPR004358">
    <property type="entry name" value="Sig_transdc_His_kin-like_C"/>
</dbReference>
<dbReference type="SMART" id="SM00387">
    <property type="entry name" value="HATPase_c"/>
    <property type="match status" value="1"/>
</dbReference>
<name>A0A517MZL8_9BACT</name>
<sequence>MSNGDQANQVTALQQQLAAMQQELVETQRLAALGELVGTTTHEFNNVLMTVLNYAKLGLRHKDDATREKSLTKILAAAQRAEKICNSVLGMARNRKEEFAPTMLQQLVEESLVLLEREMQKYRIAVQTDFSETPAVRAIGNQIQQVLLNLMTNARQAMSDGGTLLIKIAYHKSANLVDLTVQDSGSGIPKEQLAKIFERGFSTKDGPDETGKGGAGVGLAACRDIIEKHQGRVRVESTVGKGTAFTVRLPVFVQPQAAAGAPIVTQLGVPSMGAVVNGQG</sequence>
<keyword evidence="6 11" id="KW-0418">Kinase</keyword>
<keyword evidence="5" id="KW-0547">Nucleotide-binding</keyword>
<dbReference type="AlphaFoldDB" id="A0A517MZL8"/>
<dbReference type="PROSITE" id="PS50109">
    <property type="entry name" value="HIS_KIN"/>
    <property type="match status" value="1"/>
</dbReference>
<dbReference type="SUPFAM" id="SSF55874">
    <property type="entry name" value="ATPase domain of HSP90 chaperone/DNA topoisomerase II/histidine kinase"/>
    <property type="match status" value="1"/>
</dbReference>
<evidence type="ECO:0000313" key="12">
    <source>
        <dbReference type="Proteomes" id="UP000319852"/>
    </source>
</evidence>
<dbReference type="Pfam" id="PF02518">
    <property type="entry name" value="HATPase_c"/>
    <property type="match status" value="1"/>
</dbReference>
<evidence type="ECO:0000256" key="6">
    <source>
        <dbReference type="ARBA" id="ARBA00022777"/>
    </source>
</evidence>
<evidence type="ECO:0000256" key="3">
    <source>
        <dbReference type="ARBA" id="ARBA00022553"/>
    </source>
</evidence>
<evidence type="ECO:0000259" key="10">
    <source>
        <dbReference type="PROSITE" id="PS50109"/>
    </source>
</evidence>
<dbReference type="Proteomes" id="UP000319852">
    <property type="component" value="Chromosome"/>
</dbReference>
<dbReference type="EC" id="2.7.13.3" evidence="2"/>
<dbReference type="RefSeq" id="WP_145061758.1">
    <property type="nucleotide sequence ID" value="NZ_CP036263.1"/>
</dbReference>
<dbReference type="GO" id="GO:0000155">
    <property type="term" value="F:phosphorelay sensor kinase activity"/>
    <property type="evidence" value="ECO:0007669"/>
    <property type="project" value="InterPro"/>
</dbReference>